<organism evidence="2 3">
    <name type="scientific">Ataeniobius toweri</name>
    <dbReference type="NCBI Taxonomy" id="208326"/>
    <lineage>
        <taxon>Eukaryota</taxon>
        <taxon>Metazoa</taxon>
        <taxon>Chordata</taxon>
        <taxon>Craniata</taxon>
        <taxon>Vertebrata</taxon>
        <taxon>Euteleostomi</taxon>
        <taxon>Actinopterygii</taxon>
        <taxon>Neopterygii</taxon>
        <taxon>Teleostei</taxon>
        <taxon>Neoteleostei</taxon>
        <taxon>Acanthomorphata</taxon>
        <taxon>Ovalentaria</taxon>
        <taxon>Atherinomorphae</taxon>
        <taxon>Cyprinodontiformes</taxon>
        <taxon>Goodeidae</taxon>
        <taxon>Ataeniobius</taxon>
    </lineage>
</organism>
<name>A0ABU7B8L0_9TELE</name>
<gene>
    <name evidence="2" type="ORF">ATANTOWER_022518</name>
</gene>
<sequence length="167" mass="19002">CDRQVQPHSCTASRVLTEELLKQTLGEASDCLLCRVVFAFVLTCCQRNPALDKPSVVLVLTLGCQQTCFLENPLRFSLLPNDKYTEFTSARVLLRIYRNRLQYRSSLHLPCLSLLQRHSPPRRTCSHSTLACQPQSPWLAHFTSEPTHSSTMGLLRNPDTVQKTQFQ</sequence>
<keyword evidence="3" id="KW-1185">Reference proteome</keyword>
<comment type="caution">
    <text evidence="2">The sequence shown here is derived from an EMBL/GenBank/DDBJ whole genome shotgun (WGS) entry which is preliminary data.</text>
</comment>
<reference evidence="2 3" key="1">
    <citation type="submission" date="2021-07" db="EMBL/GenBank/DDBJ databases">
        <authorList>
            <person name="Palmer J.M."/>
        </authorList>
    </citation>
    <scope>NUCLEOTIDE SEQUENCE [LARGE SCALE GENOMIC DNA]</scope>
    <source>
        <strain evidence="2 3">AT_MEX2019</strain>
        <tissue evidence="2">Muscle</tissue>
    </source>
</reference>
<feature type="region of interest" description="Disordered" evidence="1">
    <location>
        <begin position="147"/>
        <end position="167"/>
    </location>
</feature>
<feature type="non-terminal residue" evidence="2">
    <location>
        <position position="1"/>
    </location>
</feature>
<dbReference type="EMBL" id="JAHUTI010044261">
    <property type="protein sequence ID" value="MED6246723.1"/>
    <property type="molecule type" value="Genomic_DNA"/>
</dbReference>
<accession>A0ABU7B8L0</accession>
<evidence type="ECO:0000313" key="3">
    <source>
        <dbReference type="Proteomes" id="UP001345963"/>
    </source>
</evidence>
<dbReference type="Proteomes" id="UP001345963">
    <property type="component" value="Unassembled WGS sequence"/>
</dbReference>
<proteinExistence type="predicted"/>
<evidence type="ECO:0000313" key="2">
    <source>
        <dbReference type="EMBL" id="MED6246723.1"/>
    </source>
</evidence>
<evidence type="ECO:0000256" key="1">
    <source>
        <dbReference type="SAM" id="MobiDB-lite"/>
    </source>
</evidence>
<protein>
    <submittedName>
        <fullName evidence="2">Uncharacterized protein</fullName>
    </submittedName>
</protein>